<proteinExistence type="predicted"/>
<evidence type="ECO:0000313" key="1">
    <source>
        <dbReference type="EMBL" id="VEN73023.1"/>
    </source>
</evidence>
<dbReference type="SUPFAM" id="SSF158446">
    <property type="entry name" value="IVS-encoded protein-like"/>
    <property type="match status" value="1"/>
</dbReference>
<dbReference type="PANTHER" id="PTHR38471:SF2">
    <property type="entry name" value="FOUR HELIX BUNDLE PROTEIN"/>
    <property type="match status" value="1"/>
</dbReference>
<dbReference type="Gene3D" id="1.20.1440.60">
    <property type="entry name" value="23S rRNA-intervening sequence"/>
    <property type="match status" value="1"/>
</dbReference>
<dbReference type="InterPro" id="IPR036583">
    <property type="entry name" value="23S_rRNA_IVS_sf"/>
</dbReference>
<reference evidence="1" key="1">
    <citation type="submission" date="2019-01" db="EMBL/GenBank/DDBJ databases">
        <authorList>
            <consortium name="Genoscope - CEA"/>
            <person name="William W."/>
        </authorList>
    </citation>
    <scope>NUCLEOTIDE SEQUENCE</scope>
    <source>
        <strain evidence="1">CR-1</strain>
    </source>
</reference>
<dbReference type="EMBL" id="CAACVI010000002">
    <property type="protein sequence ID" value="VEN73023.1"/>
    <property type="molecule type" value="Genomic_DNA"/>
</dbReference>
<protein>
    <submittedName>
        <fullName evidence="1">Four helix bundle protein</fullName>
    </submittedName>
</protein>
<dbReference type="PANTHER" id="PTHR38471">
    <property type="entry name" value="FOUR HELIX BUNDLE PROTEIN"/>
    <property type="match status" value="1"/>
</dbReference>
<dbReference type="AlphaFoldDB" id="A0A484HCM6"/>
<dbReference type="InterPro" id="IPR012657">
    <property type="entry name" value="23S_rRNA-intervening_sequence"/>
</dbReference>
<dbReference type="CDD" id="cd16377">
    <property type="entry name" value="23S_rRNA_IVP_like"/>
    <property type="match status" value="1"/>
</dbReference>
<name>A0A484HCM6_9BACT</name>
<dbReference type="Pfam" id="PF05635">
    <property type="entry name" value="23S_rRNA_IVP"/>
    <property type="match status" value="1"/>
</dbReference>
<gene>
    <name evidence="1" type="ORF">EPICR_100069</name>
</gene>
<dbReference type="NCBIfam" id="TIGR02436">
    <property type="entry name" value="four helix bundle protein"/>
    <property type="match status" value="1"/>
</dbReference>
<accession>A0A484HCM6</accession>
<sequence>MSTIKKFEDINAWKVARELVKEVYDISASGDMKKDFGLSDQIKRAGASVMANIAEGFARKSSKDFCRFLFMAKASAAEVQSHLYIALDQKYIHHEKFHQLYEKSEYIQKLLSNFIKYLNQTNP</sequence>
<organism evidence="1">
    <name type="scientific">uncultured Desulfobacteraceae bacterium</name>
    <dbReference type="NCBI Taxonomy" id="218296"/>
    <lineage>
        <taxon>Bacteria</taxon>
        <taxon>Pseudomonadati</taxon>
        <taxon>Thermodesulfobacteriota</taxon>
        <taxon>Desulfobacteria</taxon>
        <taxon>Desulfobacterales</taxon>
        <taxon>Desulfobacteraceae</taxon>
        <taxon>environmental samples</taxon>
    </lineage>
</organism>